<dbReference type="GO" id="GO:0030447">
    <property type="term" value="P:filamentous growth"/>
    <property type="evidence" value="ECO:0007669"/>
    <property type="project" value="UniProtKB-ARBA"/>
</dbReference>
<dbReference type="GO" id="GO:0001558">
    <property type="term" value="P:regulation of cell growth"/>
    <property type="evidence" value="ECO:0007669"/>
    <property type="project" value="UniProtKB-ARBA"/>
</dbReference>
<feature type="region of interest" description="Disordered" evidence="10">
    <location>
        <begin position="1042"/>
        <end position="1114"/>
    </location>
</feature>
<dbReference type="GO" id="GO:0004674">
    <property type="term" value="F:protein serine/threonine kinase activity"/>
    <property type="evidence" value="ECO:0007669"/>
    <property type="project" value="UniProtKB-KW"/>
</dbReference>
<dbReference type="Proteomes" id="UP000094285">
    <property type="component" value="Unassembled WGS sequence"/>
</dbReference>
<dbReference type="InterPro" id="IPR017441">
    <property type="entry name" value="Protein_kinase_ATP_BS"/>
</dbReference>
<dbReference type="OrthoDB" id="68483at2759"/>
<dbReference type="GeneID" id="30984525"/>
<dbReference type="InterPro" id="IPR000719">
    <property type="entry name" value="Prot_kinase_dom"/>
</dbReference>
<evidence type="ECO:0000256" key="4">
    <source>
        <dbReference type="ARBA" id="ARBA00022741"/>
    </source>
</evidence>
<feature type="compositionally biased region" description="Polar residues" evidence="10">
    <location>
        <begin position="879"/>
        <end position="888"/>
    </location>
</feature>
<feature type="region of interest" description="Disordered" evidence="10">
    <location>
        <begin position="864"/>
        <end position="892"/>
    </location>
</feature>
<dbReference type="InterPro" id="IPR011009">
    <property type="entry name" value="Kinase-like_dom_sf"/>
</dbReference>
<dbReference type="SMART" id="SM00220">
    <property type="entry name" value="S_TKc"/>
    <property type="match status" value="1"/>
</dbReference>
<keyword evidence="5 12" id="KW-0418">Kinase</keyword>
<dbReference type="PANTHER" id="PTHR43895">
    <property type="entry name" value="CALCIUM/CALMODULIN-DEPENDENT PROTEIN KINASE KINASE-RELATED"/>
    <property type="match status" value="1"/>
</dbReference>
<dbReference type="STRING" id="984487.A0A1E4SE78"/>
<dbReference type="PANTHER" id="PTHR43895:SF152">
    <property type="entry name" value="SERINE_THREONINE-PROTEIN KINASE TOS3"/>
    <property type="match status" value="1"/>
</dbReference>
<sequence length="1187" mass="131545">MASFNSHDRSLSTPRNSIVFNKPASATTGISTGEPITPTLSSSDIGLFNFDRNHSPAVSPLASPKPNDDKDLRHNLFGKVTGFLHRSSNHSRSGSVCSHRDLYNDDQKSISDTTINRKSSTSSATSKLRSPSPIKTPMQRSDSRPVKETNRISLEYDPISKRRVLNTYEILREIGRGEHGKVKLAKDLINNQLVAIKIVSRRSKKDRPALRFRRDSTKAQLNESELKVKREIAIMKKCDHKHIVKLIEVLDDLNSFKIYLVLEYLEKGEIRWKHKLDLKHLAGSDDIPCCGNRHRKISINGYEYDEDNQEDYLLSNEFLPNLTFKQTRKIFRDVLLGLEYLHLQGIVHRDIKPANLLVNSENVVKISDFGVSFASSLGEKDEGHLINELELAKTAGTPAFFAPELCQTNFSSDGTHNSVSASSLEALKNQQATLGKVLQRIDYKIDIWALGVTLYCLLFGKVPFNADSEFELFHVIVNQKLEFPKSRLDFNSPSEVTESEFELAKDLLTKMMDKNSATRIEIKEIKEHPFTLMGLEEDLELLNDLLYLNDKEQVGLLDLHIDENEKNDIVSKDEIDNAVVGIGSRIRRSLVKAIRASGGKDLDLKEKFASLQLEHSRSTSSEDSSGSNSNMNSSLKLNSSGSHSLILSEALQISSGTPPVPSKGTDYFSTAPHVSSNLSQPQHPHLSQKPSRSSSYSIAGIREGRNPNLMLQDVLDSETSASSRRGSSAGVSEAPQIETKRNVGGDLYLKNQSIVDTFKGIQQEDDKRRRSSSIFSSNASTPGATKNSISSQGVSAKLSLNQQNANGPNNKNASSQLKVGPISFSEEHRPSSVMSLPLTESFASLDSINDNYLLLKYQEFSKQTSGASSGHNQNRRDSALSQSDSNLVAHQKDPIESINHKFRNFDLNNLMNSKGIKFNLNSEDKRKREDEFEGVAPKSKPFLGMYSRDSYSSYSSSSSSNSESESESDEEGNLTLAFSSKVAAPSRPKFLSLNNRAKSHDSNLPRLINPGAPNPTYDVPVIFTDELPEFEDVPASLISSVPRTSVSGSSNMAPSVSLSSTDSNVTLRGEQPRLNFGQPPGMTSLQAPVGAKASSPLVPRAEKAGHTDKPRDTSCLRKNIFNNQFNNHYKKDPVFSPFPNAVHLGNDKDEIVSASTEKQIRNRPNYYRSNSVTVGLLQHRRQSSDSL</sequence>
<feature type="region of interest" description="Disordered" evidence="10">
    <location>
        <begin position="612"/>
        <end position="639"/>
    </location>
</feature>
<dbReference type="RefSeq" id="XP_020062939.1">
    <property type="nucleotide sequence ID" value="XM_020210389.1"/>
</dbReference>
<feature type="region of interest" description="Disordered" evidence="10">
    <location>
        <begin position="108"/>
        <end position="149"/>
    </location>
</feature>
<evidence type="ECO:0000256" key="3">
    <source>
        <dbReference type="ARBA" id="ARBA00022679"/>
    </source>
</evidence>
<feature type="binding site" evidence="9">
    <location>
        <position position="197"/>
    </location>
    <ligand>
        <name>ATP</name>
        <dbReference type="ChEBI" id="CHEBI:30616"/>
    </ligand>
</feature>
<evidence type="ECO:0000256" key="10">
    <source>
        <dbReference type="SAM" id="MobiDB-lite"/>
    </source>
</evidence>
<gene>
    <name evidence="12" type="ORF">CANTADRAFT_54997</name>
</gene>
<dbReference type="EMBL" id="KV453914">
    <property type="protein sequence ID" value="ODV77817.1"/>
    <property type="molecule type" value="Genomic_DNA"/>
</dbReference>
<keyword evidence="2" id="KW-0723">Serine/threonine-protein kinase</keyword>
<feature type="region of interest" description="Disordered" evidence="10">
    <location>
        <begin position="716"/>
        <end position="738"/>
    </location>
</feature>
<comment type="catalytic activity">
    <reaction evidence="7">
        <text>L-threonyl-[protein] + ATP = O-phospho-L-threonyl-[protein] + ADP + H(+)</text>
        <dbReference type="Rhea" id="RHEA:46608"/>
        <dbReference type="Rhea" id="RHEA-COMP:11060"/>
        <dbReference type="Rhea" id="RHEA-COMP:11605"/>
        <dbReference type="ChEBI" id="CHEBI:15378"/>
        <dbReference type="ChEBI" id="CHEBI:30013"/>
        <dbReference type="ChEBI" id="CHEBI:30616"/>
        <dbReference type="ChEBI" id="CHEBI:61977"/>
        <dbReference type="ChEBI" id="CHEBI:456216"/>
        <dbReference type="EC" id="2.7.11.1"/>
    </reaction>
</comment>
<evidence type="ECO:0000313" key="13">
    <source>
        <dbReference type="Proteomes" id="UP000094285"/>
    </source>
</evidence>
<accession>A0A1E4SE78</accession>
<evidence type="ECO:0000256" key="6">
    <source>
        <dbReference type="ARBA" id="ARBA00022840"/>
    </source>
</evidence>
<keyword evidence="3" id="KW-0808">Transferase</keyword>
<feature type="compositionally biased region" description="Low complexity" evidence="10">
    <location>
        <begin position="953"/>
        <end position="963"/>
    </location>
</feature>
<evidence type="ECO:0000259" key="11">
    <source>
        <dbReference type="PROSITE" id="PS50011"/>
    </source>
</evidence>
<evidence type="ECO:0000313" key="12">
    <source>
        <dbReference type="EMBL" id="ODV77817.1"/>
    </source>
</evidence>
<dbReference type="SUPFAM" id="SSF56112">
    <property type="entry name" value="Protein kinase-like (PK-like)"/>
    <property type="match status" value="1"/>
</dbReference>
<dbReference type="PROSITE" id="PS00108">
    <property type="entry name" value="PROTEIN_KINASE_ST"/>
    <property type="match status" value="1"/>
</dbReference>
<protein>
    <recommendedName>
        <fullName evidence="1">non-specific serine/threonine protein kinase</fullName>
        <ecNumber evidence="1">2.7.11.1</ecNumber>
    </recommendedName>
</protein>
<feature type="compositionally biased region" description="Polar residues" evidence="10">
    <location>
        <begin position="1051"/>
        <end position="1066"/>
    </location>
</feature>
<feature type="domain" description="Protein kinase" evidence="11">
    <location>
        <begin position="168"/>
        <end position="531"/>
    </location>
</feature>
<evidence type="ECO:0000256" key="8">
    <source>
        <dbReference type="ARBA" id="ARBA00048679"/>
    </source>
</evidence>
<dbReference type="PROSITE" id="PS50011">
    <property type="entry name" value="PROTEIN_KINASE_DOM"/>
    <property type="match status" value="1"/>
</dbReference>
<dbReference type="CDD" id="cd14008">
    <property type="entry name" value="STKc_LKB1_CaMKK"/>
    <property type="match status" value="1"/>
</dbReference>
<dbReference type="AlphaFoldDB" id="A0A1E4SE78"/>
<evidence type="ECO:0000256" key="7">
    <source>
        <dbReference type="ARBA" id="ARBA00047899"/>
    </source>
</evidence>
<feature type="compositionally biased region" description="Low complexity" evidence="10">
    <location>
        <begin position="618"/>
        <end position="639"/>
    </location>
</feature>
<feature type="compositionally biased region" description="Basic and acidic residues" evidence="10">
    <location>
        <begin position="1100"/>
        <end position="1114"/>
    </location>
</feature>
<evidence type="ECO:0000256" key="5">
    <source>
        <dbReference type="ARBA" id="ARBA00022777"/>
    </source>
</evidence>
<reference evidence="13" key="1">
    <citation type="submission" date="2016-05" db="EMBL/GenBank/DDBJ databases">
        <title>Comparative genomics of biotechnologically important yeasts.</title>
        <authorList>
            <consortium name="DOE Joint Genome Institute"/>
            <person name="Riley R."/>
            <person name="Haridas S."/>
            <person name="Wolfe K.H."/>
            <person name="Lopes M.R."/>
            <person name="Hittinger C.T."/>
            <person name="Goker M."/>
            <person name="Salamov A."/>
            <person name="Wisecaver J."/>
            <person name="Long T.M."/>
            <person name="Aerts A.L."/>
            <person name="Barry K."/>
            <person name="Choi C."/>
            <person name="Clum A."/>
            <person name="Coughlan A.Y."/>
            <person name="Deshpande S."/>
            <person name="Douglass A.P."/>
            <person name="Hanson S.J."/>
            <person name="Klenk H.-P."/>
            <person name="Labutti K."/>
            <person name="Lapidus A."/>
            <person name="Lindquist E."/>
            <person name="Lipzen A."/>
            <person name="Meier-Kolthoff J.P."/>
            <person name="Ohm R.A."/>
            <person name="Otillar R.P."/>
            <person name="Pangilinan J."/>
            <person name="Peng Y."/>
            <person name="Rokas A."/>
            <person name="Rosa C.A."/>
            <person name="Scheuner C."/>
            <person name="Sibirny A.A."/>
            <person name="Slot J.C."/>
            <person name="Stielow J.B."/>
            <person name="Sun H."/>
            <person name="Kurtzman C.P."/>
            <person name="Blackwell M."/>
            <person name="Grigoriev I.V."/>
            <person name="Jeffries T.W."/>
        </authorList>
    </citation>
    <scope>NUCLEOTIDE SEQUENCE [LARGE SCALE GENOMIC DNA]</scope>
    <source>
        <strain evidence="13">NRRL Y-17324</strain>
    </source>
</reference>
<dbReference type="InterPro" id="IPR008271">
    <property type="entry name" value="Ser/Thr_kinase_AS"/>
</dbReference>
<keyword evidence="4 9" id="KW-0547">Nucleotide-binding</keyword>
<dbReference type="InterPro" id="IPR001245">
    <property type="entry name" value="Ser-Thr/Tyr_kinase_cat_dom"/>
</dbReference>
<dbReference type="GO" id="GO:0042149">
    <property type="term" value="P:cellular response to glucose starvation"/>
    <property type="evidence" value="ECO:0007669"/>
    <property type="project" value="UniProtKB-ARBA"/>
</dbReference>
<dbReference type="Gene3D" id="3.30.200.20">
    <property type="entry name" value="Phosphorylase Kinase, domain 1"/>
    <property type="match status" value="1"/>
</dbReference>
<name>A0A1E4SE78_9ASCO</name>
<dbReference type="GO" id="GO:0005524">
    <property type="term" value="F:ATP binding"/>
    <property type="evidence" value="ECO:0007669"/>
    <property type="project" value="UniProtKB-UniRule"/>
</dbReference>
<evidence type="ECO:0000256" key="9">
    <source>
        <dbReference type="PROSITE-ProRule" id="PRU10141"/>
    </source>
</evidence>
<evidence type="ECO:0000256" key="2">
    <source>
        <dbReference type="ARBA" id="ARBA00022527"/>
    </source>
</evidence>
<feature type="region of interest" description="Disordered" evidence="10">
    <location>
        <begin position="760"/>
        <end position="794"/>
    </location>
</feature>
<dbReference type="Pfam" id="PF07714">
    <property type="entry name" value="PK_Tyr_Ser-Thr"/>
    <property type="match status" value="1"/>
</dbReference>
<proteinExistence type="predicted"/>
<organism evidence="12 13">
    <name type="scientific">Suhomyces tanzawaensis NRRL Y-17324</name>
    <dbReference type="NCBI Taxonomy" id="984487"/>
    <lineage>
        <taxon>Eukaryota</taxon>
        <taxon>Fungi</taxon>
        <taxon>Dikarya</taxon>
        <taxon>Ascomycota</taxon>
        <taxon>Saccharomycotina</taxon>
        <taxon>Pichiomycetes</taxon>
        <taxon>Debaryomycetaceae</taxon>
        <taxon>Suhomyces</taxon>
    </lineage>
</organism>
<feature type="compositionally biased region" description="Low complexity" evidence="10">
    <location>
        <begin position="117"/>
        <end position="133"/>
    </location>
</feature>
<keyword evidence="13" id="KW-1185">Reference proteome</keyword>
<feature type="region of interest" description="Disordered" evidence="10">
    <location>
        <begin position="953"/>
        <end position="973"/>
    </location>
</feature>
<feature type="region of interest" description="Disordered" evidence="10">
    <location>
        <begin position="655"/>
        <end position="696"/>
    </location>
</feature>
<comment type="catalytic activity">
    <reaction evidence="8">
        <text>L-seryl-[protein] + ATP = O-phospho-L-seryl-[protein] + ADP + H(+)</text>
        <dbReference type="Rhea" id="RHEA:17989"/>
        <dbReference type="Rhea" id="RHEA-COMP:9863"/>
        <dbReference type="Rhea" id="RHEA-COMP:11604"/>
        <dbReference type="ChEBI" id="CHEBI:15378"/>
        <dbReference type="ChEBI" id="CHEBI:29999"/>
        <dbReference type="ChEBI" id="CHEBI:30616"/>
        <dbReference type="ChEBI" id="CHEBI:83421"/>
        <dbReference type="ChEBI" id="CHEBI:456216"/>
        <dbReference type="EC" id="2.7.11.1"/>
    </reaction>
</comment>
<keyword evidence="6 9" id="KW-0067">ATP-binding</keyword>
<feature type="compositionally biased region" description="Polar residues" evidence="10">
    <location>
        <begin position="672"/>
        <end position="682"/>
    </location>
</feature>
<evidence type="ECO:0000256" key="1">
    <source>
        <dbReference type="ARBA" id="ARBA00012513"/>
    </source>
</evidence>
<dbReference type="Gene3D" id="1.10.510.10">
    <property type="entry name" value="Transferase(Phosphotransferase) domain 1"/>
    <property type="match status" value="1"/>
</dbReference>
<feature type="compositionally biased region" description="Low complexity" evidence="10">
    <location>
        <begin position="717"/>
        <end position="733"/>
    </location>
</feature>
<dbReference type="FunFam" id="3.30.200.20:FF:000206">
    <property type="entry name" value="Serine/threonine-protein kinase Ssp1"/>
    <property type="match status" value="1"/>
</dbReference>
<dbReference type="GO" id="GO:0007165">
    <property type="term" value="P:signal transduction"/>
    <property type="evidence" value="ECO:0007669"/>
    <property type="project" value="TreeGrafter"/>
</dbReference>
<dbReference type="PROSITE" id="PS00107">
    <property type="entry name" value="PROTEIN_KINASE_ATP"/>
    <property type="match status" value="1"/>
</dbReference>
<feature type="compositionally biased region" description="Polar residues" evidence="10">
    <location>
        <begin position="781"/>
        <end position="794"/>
    </location>
</feature>
<dbReference type="EC" id="2.7.11.1" evidence="1"/>